<dbReference type="Gene3D" id="2.60.40.4070">
    <property type="match status" value="1"/>
</dbReference>
<dbReference type="AlphaFoldDB" id="A0A7V0Z439"/>
<name>A0A7V0Z439_UNCW3</name>
<dbReference type="NCBIfam" id="TIGR04183">
    <property type="entry name" value="Por_Secre_tail"/>
    <property type="match status" value="1"/>
</dbReference>
<dbReference type="Pfam" id="PF13860">
    <property type="entry name" value="FlgD_ig"/>
    <property type="match status" value="1"/>
</dbReference>
<protein>
    <submittedName>
        <fullName evidence="2">T9SS type A sorting domain-containing protein</fullName>
    </submittedName>
</protein>
<sequence length="90" mass="9923">MMGHIIVIKFQTSEKGVVVSGQCPVASIKIYDISGRVVKSFNLATCYSLLATSVVWDGKDDSGRKLPVGVYFVRLETGDFKQIEKVILLK</sequence>
<gene>
    <name evidence="2" type="ORF">ENP86_01655</name>
</gene>
<dbReference type="InterPro" id="IPR026444">
    <property type="entry name" value="Secre_tail"/>
</dbReference>
<dbReference type="EMBL" id="DSKY01000004">
    <property type="protein sequence ID" value="HDY58250.1"/>
    <property type="molecule type" value="Genomic_DNA"/>
</dbReference>
<evidence type="ECO:0000259" key="1">
    <source>
        <dbReference type="Pfam" id="PF13860"/>
    </source>
</evidence>
<reference evidence="2" key="1">
    <citation type="journal article" date="2020" name="mSystems">
        <title>Genome- and Community-Level Interaction Insights into Carbon Utilization and Element Cycling Functions of Hydrothermarchaeota in Hydrothermal Sediment.</title>
        <authorList>
            <person name="Zhou Z."/>
            <person name="Liu Y."/>
            <person name="Xu W."/>
            <person name="Pan J."/>
            <person name="Luo Z.H."/>
            <person name="Li M."/>
        </authorList>
    </citation>
    <scope>NUCLEOTIDE SEQUENCE [LARGE SCALE GENOMIC DNA]</scope>
    <source>
        <strain evidence="2">SpSt-258</strain>
    </source>
</reference>
<accession>A0A7V0Z439</accession>
<feature type="domain" description="FlgD/Vpr Ig-like" evidence="1">
    <location>
        <begin position="13"/>
        <end position="76"/>
    </location>
</feature>
<dbReference type="InterPro" id="IPR025965">
    <property type="entry name" value="FlgD/Vpr_Ig-like"/>
</dbReference>
<comment type="caution">
    <text evidence="2">The sequence shown here is derived from an EMBL/GenBank/DDBJ whole genome shotgun (WGS) entry which is preliminary data.</text>
</comment>
<organism evidence="2">
    <name type="scientific">candidate division WOR-3 bacterium</name>
    <dbReference type="NCBI Taxonomy" id="2052148"/>
    <lineage>
        <taxon>Bacteria</taxon>
        <taxon>Bacteria division WOR-3</taxon>
    </lineage>
</organism>
<proteinExistence type="predicted"/>
<evidence type="ECO:0000313" key="2">
    <source>
        <dbReference type="EMBL" id="HDY58250.1"/>
    </source>
</evidence>